<dbReference type="RefSeq" id="WP_162661903.1">
    <property type="nucleotide sequence ID" value="NZ_CP048020.1"/>
</dbReference>
<evidence type="ECO:0000313" key="1">
    <source>
        <dbReference type="EMBL" id="QHX42270.1"/>
    </source>
</evidence>
<sequence>MREIDRKKMKHTMRCLKNALFLTGRVTAVCGKQTEIGTVVFRTAIEAEILFAARIMQVRFLGAVIKPVHSCTGLIARFAQQNALPLRTIDIRVGTEKKTPREQNSSGKKIGAESAVLHFVFFEVIVNKMQQSAKERCLLKRNTTPEVFPLAAGIAGSGKTRPFEKRHAGCEEREKINRRRIYDTLRINFFEATKQTACIFSKGGDG</sequence>
<reference evidence="1 2" key="1">
    <citation type="submission" date="2020-01" db="EMBL/GenBank/DDBJ databases">
        <title>Complete genome sequence of a human oral phylogroup 1 Treponema sp. strain ATCC 700766, originally isolated from periodontitis dental plaque.</title>
        <authorList>
            <person name="Chan Y."/>
            <person name="Huo Y.-B."/>
            <person name="Yu X.-L."/>
            <person name="Zeng H."/>
            <person name="Leung W.-K."/>
            <person name="Watt R.M."/>
        </authorList>
    </citation>
    <scope>NUCLEOTIDE SEQUENCE [LARGE SCALE GENOMIC DNA]</scope>
    <source>
        <strain evidence="1 2">OMZ 804</strain>
    </source>
</reference>
<dbReference type="EMBL" id="CP048020">
    <property type="protein sequence ID" value="QHX42270.1"/>
    <property type="molecule type" value="Genomic_DNA"/>
</dbReference>
<name>A0A6P1XZ14_9SPIR</name>
<proteinExistence type="predicted"/>
<dbReference type="Proteomes" id="UP000464374">
    <property type="component" value="Chromosome"/>
</dbReference>
<accession>A0A6P1XZ14</accession>
<evidence type="ECO:0000313" key="2">
    <source>
        <dbReference type="Proteomes" id="UP000464374"/>
    </source>
</evidence>
<dbReference type="AlphaFoldDB" id="A0A6P1XZ14"/>
<protein>
    <submittedName>
        <fullName evidence="1">Uncharacterized protein</fullName>
    </submittedName>
</protein>
<gene>
    <name evidence="1" type="ORF">GWP43_01075</name>
</gene>
<dbReference type="KEGG" id="trz:GWP43_01075"/>
<organism evidence="1 2">
    <name type="scientific">Treponema vincentii</name>
    <dbReference type="NCBI Taxonomy" id="69710"/>
    <lineage>
        <taxon>Bacteria</taxon>
        <taxon>Pseudomonadati</taxon>
        <taxon>Spirochaetota</taxon>
        <taxon>Spirochaetia</taxon>
        <taxon>Spirochaetales</taxon>
        <taxon>Treponemataceae</taxon>
        <taxon>Treponema</taxon>
    </lineage>
</organism>